<dbReference type="EMBL" id="CP003538">
    <property type="protein sequence ID" value="AGH98428.1"/>
    <property type="molecule type" value="Genomic_DNA"/>
</dbReference>
<dbReference type="RefSeq" id="WP_015467959.1">
    <property type="nucleotide sequence ID" value="NC_020812.1"/>
</dbReference>
<evidence type="ECO:0000313" key="8">
    <source>
        <dbReference type="EMBL" id="AGH98428.1"/>
    </source>
</evidence>
<evidence type="ECO:0000259" key="7">
    <source>
        <dbReference type="Pfam" id="PF06429"/>
    </source>
</evidence>
<organism evidence="8 9">
    <name type="scientific">Micavibrio aeruginosavorus EPB</name>
    <dbReference type="NCBI Taxonomy" id="349215"/>
    <lineage>
        <taxon>Bacteria</taxon>
        <taxon>Pseudomonadati</taxon>
        <taxon>Bdellovibrionota</taxon>
        <taxon>Bdellovibrionia</taxon>
        <taxon>Bdellovibrionales</taxon>
        <taxon>Pseudobdellovibrionaceae</taxon>
        <taxon>Micavibrio</taxon>
    </lineage>
</organism>
<sequence>MADDMFTALSVSAAGMRAQSTRVRVVAENMANADSTGTTPGADPYRRQTVTFKNELDRATGAEMVEVSKIGTDKKTPFILKYQPDHPAADDKGYVKMPNIDSIVEMMDMREAQRSYEANLGMIEQSRTMMMQTINLLRQ</sequence>
<proteinExistence type="inferred from homology"/>
<dbReference type="KEGG" id="man:A11S_1624"/>
<dbReference type="NCBIfam" id="TIGR01395">
    <property type="entry name" value="FlgC"/>
    <property type="match status" value="1"/>
</dbReference>
<comment type="subunit">
    <text evidence="5 6">The basal body constitutes a major portion of the flagellar organelle and consists of four rings (L,P,S, and M) mounted on a central rod. The rod consists of about 26 subunits of FlgG in the distal portion, and FlgB, FlgC and FlgF are thought to build up the proximal portion of the rod with about 6 subunits each.</text>
</comment>
<evidence type="ECO:0000256" key="6">
    <source>
        <dbReference type="RuleBase" id="RU362062"/>
    </source>
</evidence>
<dbReference type="PANTHER" id="PTHR30435:SF2">
    <property type="entry name" value="FLAGELLAR BASAL-BODY ROD PROTEIN FLGC"/>
    <property type="match status" value="1"/>
</dbReference>
<dbReference type="OrthoDB" id="9813951at2"/>
<keyword evidence="4 6" id="KW-0975">Bacterial flagellum</keyword>
<keyword evidence="8" id="KW-0966">Cell projection</keyword>
<feature type="domain" description="Flagellar basal-body/hook protein C-terminal" evidence="7">
    <location>
        <begin position="93"/>
        <end position="136"/>
    </location>
</feature>
<dbReference type="PANTHER" id="PTHR30435">
    <property type="entry name" value="FLAGELLAR PROTEIN"/>
    <property type="match status" value="1"/>
</dbReference>
<dbReference type="HOGENOM" id="CLU_123272_2_0_5"/>
<keyword evidence="8" id="KW-0282">Flagellum</keyword>
<keyword evidence="8" id="KW-0969">Cilium</keyword>
<protein>
    <recommendedName>
        <fullName evidence="3 6">Flagellar basal-body rod protein FlgC</fullName>
    </recommendedName>
</protein>
<dbReference type="Pfam" id="PF06429">
    <property type="entry name" value="Flg_bbr_C"/>
    <property type="match status" value="1"/>
</dbReference>
<evidence type="ECO:0000256" key="4">
    <source>
        <dbReference type="ARBA" id="ARBA00023143"/>
    </source>
</evidence>
<reference evidence="8 9" key="1">
    <citation type="journal article" date="2013" name="ISME J.">
        <title>By their genes ye shall know them: genomic signatures of predatory bacteria.</title>
        <authorList>
            <person name="Pasternak Z."/>
            <person name="Pietrokovski S."/>
            <person name="Rotem O."/>
            <person name="Gophna U."/>
            <person name="Lurie-Weinberger M.N."/>
            <person name="Jurkevitch E."/>
        </authorList>
    </citation>
    <scope>NUCLEOTIDE SEQUENCE [LARGE SCALE GENOMIC DNA]</scope>
    <source>
        <strain evidence="8">EPB</strain>
    </source>
</reference>
<dbReference type="GO" id="GO:0071978">
    <property type="term" value="P:bacterial-type flagellum-dependent swarming motility"/>
    <property type="evidence" value="ECO:0007669"/>
    <property type="project" value="TreeGrafter"/>
</dbReference>
<dbReference type="InterPro" id="IPR010930">
    <property type="entry name" value="Flg_bb/hook_C_dom"/>
</dbReference>
<dbReference type="Proteomes" id="UP000011932">
    <property type="component" value="Chromosome"/>
</dbReference>
<dbReference type="GO" id="GO:0030694">
    <property type="term" value="C:bacterial-type flagellum basal body, rod"/>
    <property type="evidence" value="ECO:0007669"/>
    <property type="project" value="UniProtKB-UniRule"/>
</dbReference>
<accession>M4VGU3</accession>
<evidence type="ECO:0000256" key="5">
    <source>
        <dbReference type="ARBA" id="ARBA00025933"/>
    </source>
</evidence>
<evidence type="ECO:0000256" key="1">
    <source>
        <dbReference type="ARBA" id="ARBA00004117"/>
    </source>
</evidence>
<dbReference type="InterPro" id="IPR006299">
    <property type="entry name" value="FlgC"/>
</dbReference>
<gene>
    <name evidence="8" type="ORF">A11S_1624</name>
</gene>
<evidence type="ECO:0000256" key="2">
    <source>
        <dbReference type="ARBA" id="ARBA00009677"/>
    </source>
</evidence>
<evidence type="ECO:0000313" key="9">
    <source>
        <dbReference type="Proteomes" id="UP000011932"/>
    </source>
</evidence>
<comment type="subcellular location">
    <subcellularLocation>
        <location evidence="1 6">Bacterial flagellum basal body</location>
    </subcellularLocation>
</comment>
<dbReference type="STRING" id="349215.A11S_1624"/>
<name>M4VGU3_9BACT</name>
<evidence type="ECO:0000256" key="3">
    <source>
        <dbReference type="ARBA" id="ARBA00017941"/>
    </source>
</evidence>
<dbReference type="PATRIC" id="fig|349215.9.peg.1568"/>
<dbReference type="AlphaFoldDB" id="M4VGU3"/>
<comment type="similarity">
    <text evidence="2">Belongs to the flagella basal body rod proteins family.</text>
</comment>